<keyword evidence="2" id="KW-0597">Phosphoprotein</keyword>
<dbReference type="SMART" id="SM00721">
    <property type="entry name" value="BAR"/>
    <property type="match status" value="1"/>
</dbReference>
<dbReference type="FunFam" id="2.30.30.40:FF:000189">
    <property type="entry name" value="BAR adaptor protein RVS167"/>
    <property type="match status" value="1"/>
</dbReference>
<evidence type="ECO:0000313" key="9">
    <source>
        <dbReference type="EMBL" id="KZZ87754.1"/>
    </source>
</evidence>
<dbReference type="InterPro" id="IPR027267">
    <property type="entry name" value="AH/BAR_dom_sf"/>
</dbReference>
<dbReference type="InterPro" id="IPR004148">
    <property type="entry name" value="BAR_dom"/>
</dbReference>
<organism evidence="9 10">
    <name type="scientific">Ascosphaera apis ARSEF 7405</name>
    <dbReference type="NCBI Taxonomy" id="392613"/>
    <lineage>
        <taxon>Eukaryota</taxon>
        <taxon>Fungi</taxon>
        <taxon>Dikarya</taxon>
        <taxon>Ascomycota</taxon>
        <taxon>Pezizomycotina</taxon>
        <taxon>Eurotiomycetes</taxon>
        <taxon>Eurotiomycetidae</taxon>
        <taxon>Onygenales</taxon>
        <taxon>Ascosphaeraceae</taxon>
        <taxon>Ascosphaera</taxon>
    </lineage>
</organism>
<feature type="compositionally biased region" description="Low complexity" evidence="6">
    <location>
        <begin position="333"/>
        <end position="355"/>
    </location>
</feature>
<dbReference type="Gene3D" id="1.20.1270.60">
    <property type="entry name" value="Arfaptin homology (AH) domain/BAR domain"/>
    <property type="match status" value="1"/>
</dbReference>
<dbReference type="SUPFAM" id="SSF103657">
    <property type="entry name" value="BAR/IMD domain-like"/>
    <property type="match status" value="1"/>
</dbReference>
<feature type="compositionally biased region" description="Low complexity" evidence="6">
    <location>
        <begin position="400"/>
        <end position="410"/>
    </location>
</feature>
<feature type="region of interest" description="Disordered" evidence="6">
    <location>
        <begin position="274"/>
        <end position="355"/>
    </location>
</feature>
<accession>A0A167VMR7</accession>
<dbReference type="GO" id="GO:0030479">
    <property type="term" value="C:actin cortical patch"/>
    <property type="evidence" value="ECO:0007669"/>
    <property type="project" value="TreeGrafter"/>
</dbReference>
<evidence type="ECO:0000256" key="5">
    <source>
        <dbReference type="SAM" id="Coils"/>
    </source>
</evidence>
<dbReference type="GO" id="GO:0051666">
    <property type="term" value="P:actin cortical patch localization"/>
    <property type="evidence" value="ECO:0007669"/>
    <property type="project" value="InterPro"/>
</dbReference>
<dbReference type="GO" id="GO:1990528">
    <property type="term" value="C:Rvs161p-Rvs167p complex"/>
    <property type="evidence" value="ECO:0007669"/>
    <property type="project" value="TreeGrafter"/>
</dbReference>
<dbReference type="GO" id="GO:0008289">
    <property type="term" value="F:lipid binding"/>
    <property type="evidence" value="ECO:0007669"/>
    <property type="project" value="TreeGrafter"/>
</dbReference>
<name>A0A167VMR7_9EURO</name>
<evidence type="ECO:0000259" key="8">
    <source>
        <dbReference type="PROSITE" id="PS51021"/>
    </source>
</evidence>
<comment type="caution">
    <text evidence="9">The sequence shown here is derived from an EMBL/GenBank/DDBJ whole genome shotgun (WGS) entry which is preliminary data.</text>
</comment>
<evidence type="ECO:0000256" key="4">
    <source>
        <dbReference type="PROSITE-ProRule" id="PRU00192"/>
    </source>
</evidence>
<feature type="region of interest" description="Disordered" evidence="6">
    <location>
        <begin position="400"/>
        <end position="421"/>
    </location>
</feature>
<dbReference type="PRINTS" id="PR00452">
    <property type="entry name" value="SH3DOMAIN"/>
</dbReference>
<evidence type="ECO:0000256" key="1">
    <source>
        <dbReference type="ARBA" id="ARBA00022443"/>
    </source>
</evidence>
<dbReference type="PROSITE" id="PS51021">
    <property type="entry name" value="BAR"/>
    <property type="match status" value="1"/>
</dbReference>
<dbReference type="FunFam" id="1.20.1270.60:FF:000048">
    <property type="entry name" value="BAR adaptor protein RVS167"/>
    <property type="match status" value="1"/>
</dbReference>
<feature type="domain" description="BAR" evidence="8">
    <location>
        <begin position="17"/>
        <end position="269"/>
    </location>
</feature>
<dbReference type="InterPro" id="IPR046982">
    <property type="entry name" value="BIN3/RVS161-like"/>
</dbReference>
<evidence type="ECO:0000256" key="2">
    <source>
        <dbReference type="ARBA" id="ARBA00022553"/>
    </source>
</evidence>
<dbReference type="PANTHER" id="PTHR47174">
    <property type="entry name" value="BRIDGING INTEGRATOR 3"/>
    <property type="match status" value="1"/>
</dbReference>
<dbReference type="InterPro" id="IPR001452">
    <property type="entry name" value="SH3_domain"/>
</dbReference>
<reference evidence="9 10" key="1">
    <citation type="journal article" date="2016" name="Genome Biol. Evol.">
        <title>Divergent and convergent evolution of fungal pathogenicity.</title>
        <authorList>
            <person name="Shang Y."/>
            <person name="Xiao G."/>
            <person name="Zheng P."/>
            <person name="Cen K."/>
            <person name="Zhan S."/>
            <person name="Wang C."/>
        </authorList>
    </citation>
    <scope>NUCLEOTIDE SEQUENCE [LARGE SCALE GENOMIC DNA]</scope>
    <source>
        <strain evidence="9 10">ARSEF 7405</strain>
    </source>
</reference>
<keyword evidence="3 5" id="KW-0175">Coiled coil</keyword>
<dbReference type="GO" id="GO:0043332">
    <property type="term" value="C:mating projection tip"/>
    <property type="evidence" value="ECO:0007669"/>
    <property type="project" value="TreeGrafter"/>
</dbReference>
<dbReference type="Gene3D" id="2.30.30.40">
    <property type="entry name" value="SH3 Domains"/>
    <property type="match status" value="1"/>
</dbReference>
<dbReference type="InterPro" id="IPR036028">
    <property type="entry name" value="SH3-like_dom_sf"/>
</dbReference>
<dbReference type="PROSITE" id="PS50002">
    <property type="entry name" value="SH3"/>
    <property type="match status" value="1"/>
</dbReference>
<feature type="coiled-coil region" evidence="5">
    <location>
        <begin position="149"/>
        <end position="176"/>
    </location>
</feature>
<dbReference type="GO" id="GO:0031097">
    <property type="term" value="C:medial cortex"/>
    <property type="evidence" value="ECO:0007669"/>
    <property type="project" value="TreeGrafter"/>
</dbReference>
<evidence type="ECO:0000313" key="10">
    <source>
        <dbReference type="Proteomes" id="UP000242877"/>
    </source>
</evidence>
<dbReference type="Pfam" id="PF03114">
    <property type="entry name" value="BAR"/>
    <property type="match status" value="1"/>
</dbReference>
<sequence>MSLKGFSKGFVRAPQQFKARFNMGENTKDPVYADAERRFQELEKDTKKLHEDSKKYFEAIDGMLKHQIEFSKAMTELYKPISGRASDPNSTVPEGNPEGIQACEEYEAIVQDLLEKLSPELEQIETHIINPAEQLLEIIKVIRKVAVKREHKKLDYDRHRNALKKLQDKKDKSLKDEKAMYKVENELEVSTQEYNHYNDLMKEELPRLFQLEAEFIKPLFQSFYYMQLNVFYTLHEAMQGMNIPYFDMSTEVVEGFEAKRGDVKDRAEQLGIIHFKSQAGRSSKPGLHGRNSSTAGRASTTARSVSSASTGDHSAAGYHVPPAASPYGVAQSPTYAQQPQPYGQQPYGQQPYGQQPAYAPQTAYAQPAAYGQPAAPQQQQPPSYQAATYASPTAAAYSPSPYGASGVGKAKPPPPKPKPKFGAPVAPIETVTALYDYAAQAPSDISFNAGDVIEIVQRTDNVNEWWLGKINGQTGQFPGM</sequence>
<feature type="compositionally biased region" description="Low complexity" evidence="6">
    <location>
        <begin position="292"/>
        <end position="311"/>
    </location>
</feature>
<dbReference type="PANTHER" id="PTHR47174:SF1">
    <property type="entry name" value="REDUCED VIABILITY UPON STARVATION PROTEIN 167"/>
    <property type="match status" value="1"/>
</dbReference>
<dbReference type="SUPFAM" id="SSF50044">
    <property type="entry name" value="SH3-domain"/>
    <property type="match status" value="1"/>
</dbReference>
<dbReference type="OrthoDB" id="2159336at2759"/>
<dbReference type="CDD" id="cd07599">
    <property type="entry name" value="BAR_Rvs167p"/>
    <property type="match status" value="1"/>
</dbReference>
<keyword evidence="10" id="KW-1185">Reference proteome</keyword>
<dbReference type="AlphaFoldDB" id="A0A167VMR7"/>
<dbReference type="EMBL" id="AZGZ01000031">
    <property type="protein sequence ID" value="KZZ87754.1"/>
    <property type="molecule type" value="Genomic_DNA"/>
</dbReference>
<feature type="domain" description="SH3" evidence="7">
    <location>
        <begin position="426"/>
        <end position="480"/>
    </location>
</feature>
<gene>
    <name evidence="9" type="ORF">AAP_05458</name>
</gene>
<dbReference type="GO" id="GO:0097320">
    <property type="term" value="P:plasma membrane tubulation"/>
    <property type="evidence" value="ECO:0007669"/>
    <property type="project" value="TreeGrafter"/>
</dbReference>
<evidence type="ECO:0000256" key="3">
    <source>
        <dbReference type="ARBA" id="ARBA00023054"/>
    </source>
</evidence>
<dbReference type="Pfam" id="PF00018">
    <property type="entry name" value="SH3_1"/>
    <property type="match status" value="1"/>
</dbReference>
<feature type="region of interest" description="Disordered" evidence="6">
    <location>
        <begin position="368"/>
        <end position="388"/>
    </location>
</feature>
<evidence type="ECO:0000256" key="6">
    <source>
        <dbReference type="SAM" id="MobiDB-lite"/>
    </source>
</evidence>
<dbReference type="GO" id="GO:0006897">
    <property type="term" value="P:endocytosis"/>
    <property type="evidence" value="ECO:0007669"/>
    <property type="project" value="InterPro"/>
</dbReference>
<keyword evidence="1 4" id="KW-0728">SH3 domain</keyword>
<dbReference type="SMART" id="SM00326">
    <property type="entry name" value="SH3"/>
    <property type="match status" value="1"/>
</dbReference>
<dbReference type="Proteomes" id="UP000242877">
    <property type="component" value="Unassembled WGS sequence"/>
</dbReference>
<dbReference type="VEuPathDB" id="FungiDB:AAP_05458"/>
<protein>
    <submittedName>
        <fullName evidence="9">BAR domain-containing protein</fullName>
    </submittedName>
</protein>
<proteinExistence type="predicted"/>
<evidence type="ECO:0000259" key="7">
    <source>
        <dbReference type="PROSITE" id="PS50002"/>
    </source>
</evidence>